<dbReference type="AlphaFoldDB" id="A0AAN9ZGM3"/>
<feature type="region of interest" description="Disordered" evidence="1">
    <location>
        <begin position="876"/>
        <end position="897"/>
    </location>
</feature>
<keyword evidence="3" id="KW-1185">Reference proteome</keyword>
<sequence length="897" mass="95997">MTPISPWTATDTGDAYGTANVANAVAVDNGAYDTDLVAGNSVAPVVEVVSPSYASEGLHKLNKRKPQITQSFNDGLSSFIDNLESSIVKQTMTSIANSMAFPSWFGSNAATPSAYGTTGENIANAVAIDKEVTRPVIKTVRPFYILKKHKISSLQESNIGSQVTDGLSNYDVIGSGNVANAVAIDDTFNGNLIANSDDSKSSTIDGTQWGVNEGAAYSDSSIANAVAIDKDVGVSAQPLINIVRPSYLSNKNKLSSIKGTDSGLEVTGGYSDFGVVGFENVANAVAIDDDYKGNAMVGSDESKSTIIDDTQWDVNEGPVYGGGSIANAVAIDKDIDVSPLPVIKIVRPSYATKEHELSSIKGSNDGLKITEGYSNYGVVGSANVANAVAIDEDVFRDKITFDTHDSESNVFKESDDEADEGLNYSTYSSGNIANAFAIDELQDTDTDKDVVKFEETKHDNFAAYPTYHTGNIANAVAIDDATYDDEVAVFYDDSKFTNTLKEVDEMHNTGTKEYTSYPPANVANAVAIDGGSPDDRPVLVFDGSRPTNSYKPTSDVENTGPALYSTYSPWNVANAVAIDEGAFHDKKPVTFNNVVPMNSIKETHSNVNTYDKDVLTYNSANVANTVPIVENQNVLQSDGNDNKGYFDYFDKNDEEIRDTPVYPTYNIGNVANAVAIDGDVREVEGGIGDSAKIKPTNYVVGNVANAVAIDRPQTDNWNTNSLKEKDNAIYSPYGTGSVANAVAIDDGFYNEKVDGSEMTYALDTYDDTDYDTIDIEPSVDTVADEDENYEDESVFDEKNEEVEVNVNENYSAHTSGNVANAVAIDVGGFKPSGFNLENTVPLHTTFVSAKERVKPQNFYKISGAGSVANAVAVDTDEGKVQVGDSSPVSPSKIEEER</sequence>
<evidence type="ECO:0000313" key="2">
    <source>
        <dbReference type="EMBL" id="KAK7872624.1"/>
    </source>
</evidence>
<organism evidence="2 3">
    <name type="scientific">Gryllus longicercus</name>
    <dbReference type="NCBI Taxonomy" id="2509291"/>
    <lineage>
        <taxon>Eukaryota</taxon>
        <taxon>Metazoa</taxon>
        <taxon>Ecdysozoa</taxon>
        <taxon>Arthropoda</taxon>
        <taxon>Hexapoda</taxon>
        <taxon>Insecta</taxon>
        <taxon>Pterygota</taxon>
        <taxon>Neoptera</taxon>
        <taxon>Polyneoptera</taxon>
        <taxon>Orthoptera</taxon>
        <taxon>Ensifera</taxon>
        <taxon>Gryllidea</taxon>
        <taxon>Grylloidea</taxon>
        <taxon>Gryllidae</taxon>
        <taxon>Gryllinae</taxon>
        <taxon>Gryllus</taxon>
    </lineage>
</organism>
<protein>
    <submittedName>
        <fullName evidence="2">Uncharacterized protein</fullName>
    </submittedName>
</protein>
<accession>A0AAN9ZGM3</accession>
<dbReference type="EMBL" id="JAZDUA010000022">
    <property type="protein sequence ID" value="KAK7872624.1"/>
    <property type="molecule type" value="Genomic_DNA"/>
</dbReference>
<comment type="caution">
    <text evidence="2">The sequence shown here is derived from an EMBL/GenBank/DDBJ whole genome shotgun (WGS) entry which is preliminary data.</text>
</comment>
<evidence type="ECO:0000313" key="3">
    <source>
        <dbReference type="Proteomes" id="UP001378592"/>
    </source>
</evidence>
<proteinExistence type="predicted"/>
<name>A0AAN9ZGM3_9ORTH</name>
<reference evidence="2 3" key="1">
    <citation type="submission" date="2024-03" db="EMBL/GenBank/DDBJ databases">
        <title>The genome assembly and annotation of the cricket Gryllus longicercus Weissman &amp; Gray.</title>
        <authorList>
            <person name="Szrajer S."/>
            <person name="Gray D."/>
            <person name="Ylla G."/>
        </authorList>
    </citation>
    <scope>NUCLEOTIDE SEQUENCE [LARGE SCALE GENOMIC DNA]</scope>
    <source>
        <strain evidence="2">DAG 2021-001</strain>
        <tissue evidence="2">Whole body minus gut</tissue>
    </source>
</reference>
<evidence type="ECO:0000256" key="1">
    <source>
        <dbReference type="SAM" id="MobiDB-lite"/>
    </source>
</evidence>
<dbReference type="Proteomes" id="UP001378592">
    <property type="component" value="Unassembled WGS sequence"/>
</dbReference>
<gene>
    <name evidence="2" type="ORF">R5R35_001961</name>
</gene>